<keyword evidence="1" id="KW-0812">Transmembrane</keyword>
<evidence type="ECO:0000256" key="1">
    <source>
        <dbReference type="SAM" id="Phobius"/>
    </source>
</evidence>
<evidence type="ECO:0008006" key="4">
    <source>
        <dbReference type="Google" id="ProtNLM"/>
    </source>
</evidence>
<keyword evidence="1" id="KW-1133">Transmembrane helix</keyword>
<evidence type="ECO:0000313" key="2">
    <source>
        <dbReference type="EMBL" id="EEV19400.1"/>
    </source>
</evidence>
<name>C8PT46_9SPIR</name>
<organism evidence="2 3">
    <name type="scientific">Treponema vincentii ATCC 35580</name>
    <dbReference type="NCBI Taxonomy" id="596324"/>
    <lineage>
        <taxon>Bacteria</taxon>
        <taxon>Pseudomonadati</taxon>
        <taxon>Spirochaetota</taxon>
        <taxon>Spirochaetia</taxon>
        <taxon>Spirochaetales</taxon>
        <taxon>Treponemataceae</taxon>
        <taxon>Treponema</taxon>
    </lineage>
</organism>
<feature type="transmembrane region" description="Helical" evidence="1">
    <location>
        <begin position="21"/>
        <end position="39"/>
    </location>
</feature>
<reference evidence="2 3" key="1">
    <citation type="submission" date="2009-07" db="EMBL/GenBank/DDBJ databases">
        <authorList>
            <person name="Madupu R."/>
            <person name="Sebastian Y."/>
            <person name="Durkin A.S."/>
            <person name="Torralba M."/>
            <person name="Methe B."/>
            <person name="Sutton G.G."/>
            <person name="Strausberg R.L."/>
            <person name="Nelson K.E."/>
        </authorList>
    </citation>
    <scope>NUCLEOTIDE SEQUENCE [LARGE SCALE GENOMIC DNA]</scope>
    <source>
        <strain evidence="2 3">ATCC 35580</strain>
    </source>
</reference>
<protein>
    <recommendedName>
        <fullName evidence="4">DUF304 domain-containing protein</fullName>
    </recommendedName>
</protein>
<dbReference type="RefSeq" id="WP_006189824.1">
    <property type="nucleotide sequence ID" value="NZ_ACYH01000059.1"/>
</dbReference>
<proteinExistence type="predicted"/>
<feature type="transmembrane region" description="Helical" evidence="1">
    <location>
        <begin position="45"/>
        <end position="63"/>
    </location>
</feature>
<evidence type="ECO:0000313" key="3">
    <source>
        <dbReference type="Proteomes" id="UP000004509"/>
    </source>
</evidence>
<comment type="caution">
    <text evidence="2">The sequence shown here is derived from an EMBL/GenBank/DDBJ whole genome shotgun (WGS) entry which is preliminary data.</text>
</comment>
<gene>
    <name evidence="2" type="ORF">TREVI0001_1773</name>
</gene>
<keyword evidence="1" id="KW-0472">Membrane</keyword>
<dbReference type="Proteomes" id="UP000004509">
    <property type="component" value="Unassembled WGS sequence"/>
</dbReference>
<dbReference type="OrthoDB" id="359913at2"/>
<dbReference type="STRING" id="596324.TREVI0001_1773"/>
<accession>C8PT46</accession>
<sequence>MLPQKNRNDMVTFSLFSARVRAGYAVMLLCIGAASVLMYSERHQLPIMGIILGCFSLFVLCYVDRWRFNCAERTVEYRVGLVFFALRTCYSFPDIETTETERFIKGVFKTQFVKCILCFRTGEKKTVSIFPARNKGLERQWETVSALF</sequence>
<dbReference type="AlphaFoldDB" id="C8PT46"/>
<dbReference type="eggNOG" id="ENOG50300WG">
    <property type="taxonomic scope" value="Bacteria"/>
</dbReference>
<dbReference type="EMBL" id="ACYH01000059">
    <property type="protein sequence ID" value="EEV19400.1"/>
    <property type="molecule type" value="Genomic_DNA"/>
</dbReference>